<dbReference type="InterPro" id="IPR020843">
    <property type="entry name" value="ER"/>
</dbReference>
<reference evidence="4 5" key="2">
    <citation type="submission" date="2023-10" db="EMBL/GenBank/DDBJ databases">
        <authorList>
            <person name="Han X.F."/>
        </authorList>
    </citation>
    <scope>NUCLEOTIDE SEQUENCE [LARGE SCALE GENOMIC DNA]</scope>
    <source>
        <strain evidence="4 5">KCTC 39840</strain>
    </source>
</reference>
<keyword evidence="1" id="KW-0521">NADP</keyword>
<organism evidence="4 5">
    <name type="scientific">Conexibacter stalactiti</name>
    <dbReference type="NCBI Taxonomy" id="1940611"/>
    <lineage>
        <taxon>Bacteria</taxon>
        <taxon>Bacillati</taxon>
        <taxon>Actinomycetota</taxon>
        <taxon>Thermoleophilia</taxon>
        <taxon>Solirubrobacterales</taxon>
        <taxon>Conexibacteraceae</taxon>
        <taxon>Conexibacter</taxon>
    </lineage>
</organism>
<dbReference type="EMBL" id="JAWSTH010000041">
    <property type="protein sequence ID" value="MDW5595829.1"/>
    <property type="molecule type" value="Genomic_DNA"/>
</dbReference>
<dbReference type="Proteomes" id="UP001284601">
    <property type="component" value="Unassembled WGS sequence"/>
</dbReference>
<keyword evidence="2" id="KW-0560">Oxidoreductase</keyword>
<evidence type="ECO:0000256" key="1">
    <source>
        <dbReference type="ARBA" id="ARBA00022857"/>
    </source>
</evidence>
<dbReference type="Gene3D" id="3.90.180.10">
    <property type="entry name" value="Medium-chain alcohol dehydrogenases, catalytic domain"/>
    <property type="match status" value="1"/>
</dbReference>
<keyword evidence="5" id="KW-1185">Reference proteome</keyword>
<dbReference type="RefSeq" id="WP_318598173.1">
    <property type="nucleotide sequence ID" value="NZ_JAWSTH010000041.1"/>
</dbReference>
<dbReference type="InterPro" id="IPR036291">
    <property type="entry name" value="NAD(P)-bd_dom_sf"/>
</dbReference>
<dbReference type="InterPro" id="IPR013154">
    <property type="entry name" value="ADH-like_N"/>
</dbReference>
<evidence type="ECO:0000259" key="3">
    <source>
        <dbReference type="SMART" id="SM00829"/>
    </source>
</evidence>
<dbReference type="PANTHER" id="PTHR48106:SF13">
    <property type="entry name" value="QUINONE OXIDOREDUCTASE-RELATED"/>
    <property type="match status" value="1"/>
</dbReference>
<dbReference type="Pfam" id="PF00107">
    <property type="entry name" value="ADH_zinc_N"/>
    <property type="match status" value="1"/>
</dbReference>
<reference evidence="5" key="1">
    <citation type="submission" date="2023-07" db="EMBL/GenBank/DDBJ databases">
        <title>Conexibacter stalactiti sp. nov., isolated from stalactites in a lava cave and emended description of the genus Conexibacter.</title>
        <authorList>
            <person name="Lee S.D."/>
        </authorList>
    </citation>
    <scope>NUCLEOTIDE SEQUENCE [LARGE SCALE GENOMIC DNA]</scope>
    <source>
        <strain evidence="5">KCTC 39840</strain>
    </source>
</reference>
<dbReference type="InterPro" id="IPR013149">
    <property type="entry name" value="ADH-like_C"/>
</dbReference>
<evidence type="ECO:0000256" key="2">
    <source>
        <dbReference type="ARBA" id="ARBA00023002"/>
    </source>
</evidence>
<evidence type="ECO:0000313" key="4">
    <source>
        <dbReference type="EMBL" id="MDW5595829.1"/>
    </source>
</evidence>
<gene>
    <name evidence="4" type="ORF">R7226_15885</name>
</gene>
<feature type="domain" description="Enoyl reductase (ER)" evidence="3">
    <location>
        <begin position="10"/>
        <end position="326"/>
    </location>
</feature>
<evidence type="ECO:0000313" key="5">
    <source>
        <dbReference type="Proteomes" id="UP001284601"/>
    </source>
</evidence>
<sequence length="328" mass="33316">MHAIRLHAFGPPENLRYESLADPEPGFGEVRVAVGGAGVHLLDTSLRAGTVGPPLPLPALPHVPGREVAGVVEQLGDGVAREWLGRRVVAHLGREPRHGGYASATVAAADALHALPDALDDAHAVAMIGTGRTALAILEVAQLRADDVVLVTAAAGGLGSLLVQAGLRADALVVAVAGGAEKVARAERQGAAIAVDYTQPDWADQVREQLGDFELTVVFDGVGGTLGKTAMGLLAPGGRHILFGYSSGTPTEVTTADLYRGGLTVSSAVGPAIARRPGGLRGLERDALAAAARGELIPAVQTFPLSEAAAAHAALEARATAGKVVLVP</sequence>
<protein>
    <submittedName>
        <fullName evidence="4">Zinc-binding dehydrogenase</fullName>
    </submittedName>
</protein>
<accession>A0ABU4HSV0</accession>
<dbReference type="SMART" id="SM00829">
    <property type="entry name" value="PKS_ER"/>
    <property type="match status" value="1"/>
</dbReference>
<dbReference type="PANTHER" id="PTHR48106">
    <property type="entry name" value="QUINONE OXIDOREDUCTASE PIG3-RELATED"/>
    <property type="match status" value="1"/>
</dbReference>
<dbReference type="Pfam" id="PF08240">
    <property type="entry name" value="ADH_N"/>
    <property type="match status" value="1"/>
</dbReference>
<dbReference type="SUPFAM" id="SSF51735">
    <property type="entry name" value="NAD(P)-binding Rossmann-fold domains"/>
    <property type="match status" value="1"/>
</dbReference>
<dbReference type="Gene3D" id="3.40.50.720">
    <property type="entry name" value="NAD(P)-binding Rossmann-like Domain"/>
    <property type="match status" value="1"/>
</dbReference>
<comment type="caution">
    <text evidence="4">The sequence shown here is derived from an EMBL/GenBank/DDBJ whole genome shotgun (WGS) entry which is preliminary data.</text>
</comment>
<name>A0ABU4HSV0_9ACTN</name>
<dbReference type="SUPFAM" id="SSF50129">
    <property type="entry name" value="GroES-like"/>
    <property type="match status" value="1"/>
</dbReference>
<dbReference type="InterPro" id="IPR011032">
    <property type="entry name" value="GroES-like_sf"/>
</dbReference>
<proteinExistence type="predicted"/>